<evidence type="ECO:0000313" key="4">
    <source>
        <dbReference type="EMBL" id="TCL72416.1"/>
    </source>
</evidence>
<dbReference type="PANTHER" id="PTHR11527">
    <property type="entry name" value="HEAT-SHOCK PROTEIN 20 FAMILY MEMBER"/>
    <property type="match status" value="1"/>
</dbReference>
<comment type="similarity">
    <text evidence="1 2">Belongs to the small heat shock protein (HSP20) family.</text>
</comment>
<dbReference type="InterPro" id="IPR002068">
    <property type="entry name" value="A-crystallin/Hsp20_dom"/>
</dbReference>
<feature type="domain" description="SHSP" evidence="3">
    <location>
        <begin position="26"/>
        <end position="137"/>
    </location>
</feature>
<dbReference type="OrthoDB" id="9811615at2"/>
<dbReference type="RefSeq" id="WP_132013624.1">
    <property type="nucleotide sequence ID" value="NZ_SLUN01000006.1"/>
</dbReference>
<reference evidence="4 5" key="1">
    <citation type="submission" date="2019-03" db="EMBL/GenBank/DDBJ databases">
        <title>Genomic Encyclopedia of Type Strains, Phase IV (KMG-IV): sequencing the most valuable type-strain genomes for metagenomic binning, comparative biology and taxonomic classification.</title>
        <authorList>
            <person name="Goeker M."/>
        </authorList>
    </citation>
    <scope>NUCLEOTIDE SEQUENCE [LARGE SCALE GENOMIC DNA]</scope>
    <source>
        <strain evidence="4 5">LX-B</strain>
    </source>
</reference>
<dbReference type="AlphaFoldDB" id="A0A4R1S031"/>
<dbReference type="SUPFAM" id="SSF49764">
    <property type="entry name" value="HSP20-like chaperones"/>
    <property type="match status" value="1"/>
</dbReference>
<dbReference type="Proteomes" id="UP000295008">
    <property type="component" value="Unassembled WGS sequence"/>
</dbReference>
<gene>
    <name evidence="4" type="ORF">EDC14_1006129</name>
</gene>
<dbReference type="InterPro" id="IPR031107">
    <property type="entry name" value="Small_HSP"/>
</dbReference>
<name>A0A4R1S031_HYDET</name>
<evidence type="ECO:0000256" key="2">
    <source>
        <dbReference type="RuleBase" id="RU003616"/>
    </source>
</evidence>
<organism evidence="4 5">
    <name type="scientific">Hydrogenispora ethanolica</name>
    <dbReference type="NCBI Taxonomy" id="1082276"/>
    <lineage>
        <taxon>Bacteria</taxon>
        <taxon>Bacillati</taxon>
        <taxon>Bacillota</taxon>
        <taxon>Hydrogenispora</taxon>
    </lineage>
</organism>
<dbReference type="PROSITE" id="PS01031">
    <property type="entry name" value="SHSP"/>
    <property type="match status" value="1"/>
</dbReference>
<evidence type="ECO:0000259" key="3">
    <source>
        <dbReference type="PROSITE" id="PS01031"/>
    </source>
</evidence>
<proteinExistence type="inferred from homology"/>
<dbReference type="Gene3D" id="2.60.40.790">
    <property type="match status" value="1"/>
</dbReference>
<protein>
    <submittedName>
        <fullName evidence="4">HSP20 family protein</fullName>
    </submittedName>
</protein>
<dbReference type="Pfam" id="PF00011">
    <property type="entry name" value="HSP20"/>
    <property type="match status" value="1"/>
</dbReference>
<comment type="caution">
    <text evidence="4">The sequence shown here is derived from an EMBL/GenBank/DDBJ whole genome shotgun (WGS) entry which is preliminary data.</text>
</comment>
<dbReference type="InterPro" id="IPR008978">
    <property type="entry name" value="HSP20-like_chaperone"/>
</dbReference>
<accession>A0A4R1S031</accession>
<keyword evidence="5" id="KW-1185">Reference proteome</keyword>
<sequence length="137" mass="16280">MFDLMPFRFNDWERKFFPDFFNEEFFNRDIASFRTDISDTGKEYLIEAELPGFDKEDITVEVKEDRLTIAATKESNTEERKDNYLRKERRTGSVMRSFALDGVDRDRIRAEFKNGVLKLALPKAEEVKNPVRRIDIN</sequence>
<evidence type="ECO:0000313" key="5">
    <source>
        <dbReference type="Proteomes" id="UP000295008"/>
    </source>
</evidence>
<dbReference type="CDD" id="cd06471">
    <property type="entry name" value="ACD_LpsHSP_like"/>
    <property type="match status" value="1"/>
</dbReference>
<dbReference type="EMBL" id="SLUN01000006">
    <property type="protein sequence ID" value="TCL72416.1"/>
    <property type="molecule type" value="Genomic_DNA"/>
</dbReference>
<evidence type="ECO:0000256" key="1">
    <source>
        <dbReference type="PROSITE-ProRule" id="PRU00285"/>
    </source>
</evidence>